<keyword evidence="6 8" id="KW-1133">Transmembrane helix</keyword>
<dbReference type="PANTHER" id="PTHR23522">
    <property type="entry name" value="BLL5896 PROTEIN"/>
    <property type="match status" value="1"/>
</dbReference>
<evidence type="ECO:0000313" key="11">
    <source>
        <dbReference type="Proteomes" id="UP001143509"/>
    </source>
</evidence>
<name>A0ABQ5TAW8_9CAUL</name>
<feature type="transmembrane region" description="Helical" evidence="8">
    <location>
        <begin position="158"/>
        <end position="178"/>
    </location>
</feature>
<feature type="transmembrane region" description="Helical" evidence="8">
    <location>
        <begin position="239"/>
        <end position="260"/>
    </location>
</feature>
<feature type="transmembrane region" description="Helical" evidence="8">
    <location>
        <begin position="272"/>
        <end position="291"/>
    </location>
</feature>
<keyword evidence="11" id="KW-1185">Reference proteome</keyword>
<evidence type="ECO:0000256" key="1">
    <source>
        <dbReference type="ARBA" id="ARBA00004429"/>
    </source>
</evidence>
<evidence type="ECO:0000256" key="4">
    <source>
        <dbReference type="ARBA" id="ARBA00022519"/>
    </source>
</evidence>
<dbReference type="InterPro" id="IPR036259">
    <property type="entry name" value="MFS_trans_sf"/>
</dbReference>
<keyword evidence="7 8" id="KW-0472">Membrane</keyword>
<keyword evidence="3" id="KW-1003">Cell membrane</keyword>
<gene>
    <name evidence="10" type="ORF">GCM10017620_29340</name>
</gene>
<dbReference type="Pfam" id="PF12832">
    <property type="entry name" value="MFS_1_like"/>
    <property type="match status" value="1"/>
</dbReference>
<dbReference type="SUPFAM" id="SSF103473">
    <property type="entry name" value="MFS general substrate transporter"/>
    <property type="match status" value="1"/>
</dbReference>
<evidence type="ECO:0000256" key="7">
    <source>
        <dbReference type="ARBA" id="ARBA00023136"/>
    </source>
</evidence>
<feature type="transmembrane region" description="Helical" evidence="8">
    <location>
        <begin position="206"/>
        <end position="227"/>
    </location>
</feature>
<feature type="transmembrane region" description="Helical" evidence="8">
    <location>
        <begin position="43"/>
        <end position="63"/>
    </location>
</feature>
<evidence type="ECO:0000256" key="2">
    <source>
        <dbReference type="ARBA" id="ARBA00022448"/>
    </source>
</evidence>
<feature type="transmembrane region" description="Helical" evidence="8">
    <location>
        <begin position="130"/>
        <end position="152"/>
    </location>
</feature>
<evidence type="ECO:0000256" key="3">
    <source>
        <dbReference type="ARBA" id="ARBA00022475"/>
    </source>
</evidence>
<comment type="caution">
    <text evidence="10">The sequence shown here is derived from an EMBL/GenBank/DDBJ whole genome shotgun (WGS) entry which is preliminary data.</text>
</comment>
<dbReference type="Gene3D" id="1.20.1250.20">
    <property type="entry name" value="MFS general substrate transporter like domains"/>
    <property type="match status" value="2"/>
</dbReference>
<sequence>MGFASKWRAASHYALMYGGLGVSLPYAGLWMKAQGLSGAEIGILLAAPMLGRLVTGPAIAVWADGFKYRRTPIALLAGLSALGYASAGLVDGFLAWAACWFIAATGAAAILPLTDVLVLRRARREGFAFAVPRGFGSAAFVAANIAMGFVLRTAGSDAVIVGVTLICVGIGVTAWRVLPEEPVHDGPPLAGWDRFRGMGRLLKDPVLVTALAAIGTVQAAHAFYYGFSAILWREQGIEPHLTGILWAFAVVAEIALMWFFEPWRRRRGIGAWPILMIAAGAAMVRWVFMAAAPPLWALWPLQALHAVSFAANYLAGVELIERLAPRDSQTAAQTLNSTLSAGVLIGVATLASGPLYDAGGAGGYLAMAGLAGLGLLAGLALKPMLSARA</sequence>
<evidence type="ECO:0000256" key="5">
    <source>
        <dbReference type="ARBA" id="ARBA00022692"/>
    </source>
</evidence>
<feature type="transmembrane region" description="Helical" evidence="8">
    <location>
        <begin position="93"/>
        <end position="118"/>
    </location>
</feature>
<dbReference type="InterPro" id="IPR024989">
    <property type="entry name" value="MFS_assoc_dom"/>
</dbReference>
<dbReference type="RefSeq" id="WP_271166128.1">
    <property type="nucleotide sequence ID" value="NZ_BSFD01000011.1"/>
</dbReference>
<reference evidence="10" key="2">
    <citation type="submission" date="2023-01" db="EMBL/GenBank/DDBJ databases">
        <authorList>
            <person name="Sun Q."/>
            <person name="Evtushenko L."/>
        </authorList>
    </citation>
    <scope>NUCLEOTIDE SEQUENCE</scope>
    <source>
        <strain evidence="10">VKM B-1499</strain>
    </source>
</reference>
<evidence type="ECO:0000259" key="9">
    <source>
        <dbReference type="Pfam" id="PF12832"/>
    </source>
</evidence>
<feature type="domain" description="Major facilitator superfamily associated" evidence="9">
    <location>
        <begin position="7"/>
        <end position="361"/>
    </location>
</feature>
<protein>
    <submittedName>
        <fullName evidence="10">MFS transporter</fullName>
    </submittedName>
</protein>
<evidence type="ECO:0000256" key="6">
    <source>
        <dbReference type="ARBA" id="ARBA00022989"/>
    </source>
</evidence>
<dbReference type="NCBIfam" id="NF037955">
    <property type="entry name" value="mfs"/>
    <property type="match status" value="1"/>
</dbReference>
<keyword evidence="5 8" id="KW-0812">Transmembrane</keyword>
<dbReference type="Proteomes" id="UP001143509">
    <property type="component" value="Unassembled WGS sequence"/>
</dbReference>
<comment type="subcellular location">
    <subcellularLocation>
        <location evidence="1">Cell inner membrane</location>
        <topology evidence="1">Multi-pass membrane protein</topology>
    </subcellularLocation>
</comment>
<evidence type="ECO:0000256" key="8">
    <source>
        <dbReference type="SAM" id="Phobius"/>
    </source>
</evidence>
<accession>A0ABQ5TAW8</accession>
<dbReference type="InterPro" id="IPR026032">
    <property type="entry name" value="HcaT-like"/>
</dbReference>
<dbReference type="PANTHER" id="PTHR23522:SF10">
    <property type="entry name" value="3-PHENYLPROPIONIC ACID TRANSPORTER-RELATED"/>
    <property type="match status" value="1"/>
</dbReference>
<organism evidence="10 11">
    <name type="scientific">Brevundimonas intermedia</name>
    <dbReference type="NCBI Taxonomy" id="74315"/>
    <lineage>
        <taxon>Bacteria</taxon>
        <taxon>Pseudomonadati</taxon>
        <taxon>Pseudomonadota</taxon>
        <taxon>Alphaproteobacteria</taxon>
        <taxon>Caulobacterales</taxon>
        <taxon>Caulobacteraceae</taxon>
        <taxon>Brevundimonas</taxon>
    </lineage>
</organism>
<evidence type="ECO:0000313" key="10">
    <source>
        <dbReference type="EMBL" id="GLK49960.1"/>
    </source>
</evidence>
<reference evidence="10" key="1">
    <citation type="journal article" date="2014" name="Int. J. Syst. Evol. Microbiol.">
        <title>Complete genome of a new Firmicutes species belonging to the dominant human colonic microbiota ('Ruminococcus bicirculans') reveals two chromosomes and a selective capacity to utilize plant glucans.</title>
        <authorList>
            <consortium name="NISC Comparative Sequencing Program"/>
            <person name="Wegmann U."/>
            <person name="Louis P."/>
            <person name="Goesmann A."/>
            <person name="Henrissat B."/>
            <person name="Duncan S.H."/>
            <person name="Flint H.J."/>
        </authorList>
    </citation>
    <scope>NUCLEOTIDE SEQUENCE</scope>
    <source>
        <strain evidence="10">VKM B-1499</strain>
    </source>
</reference>
<dbReference type="PIRSF" id="PIRSF004925">
    <property type="entry name" value="HcaT"/>
    <property type="match status" value="1"/>
</dbReference>
<proteinExistence type="predicted"/>
<dbReference type="EMBL" id="BSFD01000011">
    <property type="protein sequence ID" value="GLK49960.1"/>
    <property type="molecule type" value="Genomic_DNA"/>
</dbReference>
<keyword evidence="2" id="KW-0813">Transport</keyword>
<keyword evidence="4" id="KW-0997">Cell inner membrane</keyword>
<feature type="transmembrane region" description="Helical" evidence="8">
    <location>
        <begin position="362"/>
        <end position="381"/>
    </location>
</feature>
<feature type="transmembrane region" description="Helical" evidence="8">
    <location>
        <begin position="297"/>
        <end position="315"/>
    </location>
</feature>
<feature type="transmembrane region" description="Helical" evidence="8">
    <location>
        <begin position="12"/>
        <end position="31"/>
    </location>
</feature>